<proteinExistence type="predicted"/>
<dbReference type="EMBL" id="MN740945">
    <property type="protein sequence ID" value="QHU19184.1"/>
    <property type="molecule type" value="Genomic_DNA"/>
</dbReference>
<protein>
    <submittedName>
        <fullName evidence="1">Uncharacterized protein</fullName>
    </submittedName>
</protein>
<dbReference type="AlphaFoldDB" id="A0A6C0KRY7"/>
<name>A0A6C0KRY7_9ZZZZ</name>
<reference evidence="1" key="1">
    <citation type="journal article" date="2020" name="Nature">
        <title>Giant virus diversity and host interactions through global metagenomics.</title>
        <authorList>
            <person name="Schulz F."/>
            <person name="Roux S."/>
            <person name="Paez-Espino D."/>
            <person name="Jungbluth S."/>
            <person name="Walsh D.A."/>
            <person name="Denef V.J."/>
            <person name="McMahon K.D."/>
            <person name="Konstantinidis K.T."/>
            <person name="Eloe-Fadrosh E.A."/>
            <person name="Kyrpides N.C."/>
            <person name="Woyke T."/>
        </authorList>
    </citation>
    <scope>NUCLEOTIDE SEQUENCE</scope>
    <source>
        <strain evidence="1">GVMAG-S-3300013014-104</strain>
    </source>
</reference>
<evidence type="ECO:0000313" key="1">
    <source>
        <dbReference type="EMBL" id="QHU19184.1"/>
    </source>
</evidence>
<organism evidence="1">
    <name type="scientific">viral metagenome</name>
    <dbReference type="NCBI Taxonomy" id="1070528"/>
    <lineage>
        <taxon>unclassified sequences</taxon>
        <taxon>metagenomes</taxon>
        <taxon>organismal metagenomes</taxon>
    </lineage>
</organism>
<accession>A0A6C0KRY7</accession>
<sequence>METRSQTKLLKNEETVVLELEVNIDFDGASRAWKENKKYMGNGTYKYICSNLKKDGKICGKSCYKSTDQCWHHNKMRTRI</sequence>